<keyword evidence="2" id="KW-1185">Reference proteome</keyword>
<gene>
    <name evidence="1" type="ORF">V1517DRAFT_313164</name>
</gene>
<protein>
    <submittedName>
        <fullName evidence="1">Uncharacterized protein</fullName>
    </submittedName>
</protein>
<evidence type="ECO:0000313" key="2">
    <source>
        <dbReference type="Proteomes" id="UP001489719"/>
    </source>
</evidence>
<evidence type="ECO:0000313" key="1">
    <source>
        <dbReference type="EMBL" id="KAK9325967.1"/>
    </source>
</evidence>
<accession>A0ACC3TXQ4</accession>
<proteinExistence type="predicted"/>
<dbReference type="Proteomes" id="UP001489719">
    <property type="component" value="Unassembled WGS sequence"/>
</dbReference>
<dbReference type="EMBL" id="MU970037">
    <property type="protein sequence ID" value="KAK9325967.1"/>
    <property type="molecule type" value="Genomic_DNA"/>
</dbReference>
<organism evidence="1 2">
    <name type="scientific">Lipomyces orientalis</name>
    <dbReference type="NCBI Taxonomy" id="1233043"/>
    <lineage>
        <taxon>Eukaryota</taxon>
        <taxon>Fungi</taxon>
        <taxon>Dikarya</taxon>
        <taxon>Ascomycota</taxon>
        <taxon>Saccharomycotina</taxon>
        <taxon>Lipomycetes</taxon>
        <taxon>Lipomycetales</taxon>
        <taxon>Lipomycetaceae</taxon>
        <taxon>Lipomyces</taxon>
    </lineage>
</organism>
<sequence>MLSSKTVSILRSVVTRSKFSISRPSASCAIRAAAHTTNLTRSQLFSVATRAMSEPQKYEYVAIIPDKADALERRVAVRANHLENVKKMFADGVMVSGGVYIDGPVIEGTTPSFKGSVVNIIAESVEQVKEILSNDPYTLNDVWDWEKAQVFNFVCAVRKAKP</sequence>
<comment type="caution">
    <text evidence="1">The sequence shown here is derived from an EMBL/GenBank/DDBJ whole genome shotgun (WGS) entry which is preliminary data.</text>
</comment>
<reference evidence="2" key="1">
    <citation type="journal article" date="2024" name="Front. Bioeng. Biotechnol.">
        <title>Genome-scale model development and genomic sequencing of the oleaginous clade Lipomyces.</title>
        <authorList>
            <person name="Czajka J.J."/>
            <person name="Han Y."/>
            <person name="Kim J."/>
            <person name="Mondo S.J."/>
            <person name="Hofstad B.A."/>
            <person name="Robles A."/>
            <person name="Haridas S."/>
            <person name="Riley R."/>
            <person name="LaButti K."/>
            <person name="Pangilinan J."/>
            <person name="Andreopoulos W."/>
            <person name="Lipzen A."/>
            <person name="Yan J."/>
            <person name="Wang M."/>
            <person name="Ng V."/>
            <person name="Grigoriev I.V."/>
            <person name="Spatafora J.W."/>
            <person name="Magnuson J.K."/>
            <person name="Baker S.E."/>
            <person name="Pomraning K.R."/>
        </authorList>
    </citation>
    <scope>NUCLEOTIDE SEQUENCE [LARGE SCALE GENOMIC DNA]</scope>
    <source>
        <strain evidence="2">CBS 10300</strain>
    </source>
</reference>
<name>A0ACC3TXQ4_9ASCO</name>